<comment type="caution">
    <text evidence="2">The sequence shown here is derived from an EMBL/GenBank/DDBJ whole genome shotgun (WGS) entry which is preliminary data.</text>
</comment>
<dbReference type="Pfam" id="PF14332">
    <property type="entry name" value="DUF4388"/>
    <property type="match status" value="1"/>
</dbReference>
<keyword evidence="3" id="KW-1185">Reference proteome</keyword>
<reference evidence="2 3" key="1">
    <citation type="submission" date="2024-09" db="EMBL/GenBank/DDBJ databases">
        <title>Laminarin stimulates single cell rates of sulfate reduction while oxygen inhibits transcriptomic activity in coastal marine sediment.</title>
        <authorList>
            <person name="Lindsay M."/>
            <person name="Orcutt B."/>
            <person name="Emerson D."/>
            <person name="Stepanauskas R."/>
            <person name="D'Angelo T."/>
        </authorList>
    </citation>
    <scope>NUCLEOTIDE SEQUENCE [LARGE SCALE GENOMIC DNA]</scope>
    <source>
        <strain evidence="2">SAG AM-311-K15</strain>
    </source>
</reference>
<evidence type="ECO:0000313" key="3">
    <source>
        <dbReference type="Proteomes" id="UP001594351"/>
    </source>
</evidence>
<organism evidence="2 3">
    <name type="scientific">candidate division CSSED10-310 bacterium</name>
    <dbReference type="NCBI Taxonomy" id="2855610"/>
    <lineage>
        <taxon>Bacteria</taxon>
        <taxon>Bacteria division CSSED10-310</taxon>
    </lineage>
</organism>
<proteinExistence type="predicted"/>
<gene>
    <name evidence="2" type="ORF">ACFL27_02025</name>
</gene>
<dbReference type="PANTHER" id="PTHR36304:SF4">
    <property type="entry name" value="DUF4388 DOMAIN-CONTAINING PROTEIN"/>
    <property type="match status" value="1"/>
</dbReference>
<dbReference type="InterPro" id="IPR025497">
    <property type="entry name" value="PatA-like_N"/>
</dbReference>
<evidence type="ECO:0000313" key="2">
    <source>
        <dbReference type="EMBL" id="MFC1848962.1"/>
    </source>
</evidence>
<dbReference type="PANTHER" id="PTHR36304">
    <property type="entry name" value="DOMAIN GTPASE-ACTIVATING PROTEIN, PUTATIVE-RELATED-RELATED"/>
    <property type="match status" value="1"/>
</dbReference>
<feature type="domain" description="PatA-like N-terminal" evidence="1">
    <location>
        <begin position="4"/>
        <end position="103"/>
    </location>
</feature>
<accession>A0ABV6YRZ0</accession>
<sequence>MSFQGELKDLPLPDVVQLIDSSSKTGKLSLKTDSLRGDIFFEKGKIVHAILGDLSGEEAVHTMAVWTEGHFMFETNAIAEKKSITRSNTNLMMEGARRLDEWKVLQKKIPSTDLIPEFIPQSKNQAPQISLSTREWVLLSKVNGARDIKTIAKQSNLSVFETCKILYGLISSGLLALREKPSEEIEKIALEKREEKKEQAAVARVTVEAVISQIKTIAEEILGGLAAPIVEKHLKKCGVNPDDTNITKQKKYLNKAVVRIQKASASIIGSDAALQLSLRMEDSVSKLEG</sequence>
<dbReference type="EMBL" id="JBHPBY010000014">
    <property type="protein sequence ID" value="MFC1848962.1"/>
    <property type="molecule type" value="Genomic_DNA"/>
</dbReference>
<protein>
    <submittedName>
        <fullName evidence="2">DUF4388 domain-containing protein</fullName>
    </submittedName>
</protein>
<name>A0ABV6YRZ0_UNCC1</name>
<evidence type="ECO:0000259" key="1">
    <source>
        <dbReference type="Pfam" id="PF14332"/>
    </source>
</evidence>
<dbReference type="Proteomes" id="UP001594351">
    <property type="component" value="Unassembled WGS sequence"/>
</dbReference>